<gene>
    <name evidence="1" type="primary">nasD_4</name>
    <name evidence="1" type="ORF">NCTC7878_00125</name>
</gene>
<proteinExistence type="predicted"/>
<dbReference type="GO" id="GO:0008942">
    <property type="term" value="F:nitrite reductase [NAD(P)H] activity"/>
    <property type="evidence" value="ECO:0007669"/>
    <property type="project" value="UniProtKB-EC"/>
</dbReference>
<dbReference type="EC" id="1.7.1.4" evidence="1"/>
<protein>
    <submittedName>
        <fullName evidence="1">Nitrite reductase [NAD(P)H] large subunit</fullName>
        <ecNumber evidence="1">1.7.1.4</ecNumber>
    </submittedName>
</protein>
<evidence type="ECO:0000313" key="1">
    <source>
        <dbReference type="EMBL" id="SPZ96667.1"/>
    </source>
</evidence>
<keyword evidence="1" id="KW-0560">Oxidoreductase</keyword>
<accession>A0A2X2JQW8</accession>
<organism evidence="1 2">
    <name type="scientific">Staphylococcus aureus</name>
    <dbReference type="NCBI Taxonomy" id="1280"/>
    <lineage>
        <taxon>Bacteria</taxon>
        <taxon>Bacillati</taxon>
        <taxon>Bacillota</taxon>
        <taxon>Bacilli</taxon>
        <taxon>Bacillales</taxon>
        <taxon>Staphylococcaceae</taxon>
        <taxon>Staphylococcus</taxon>
    </lineage>
</organism>
<sequence>MLKKCCLIQKEQNELFERIMDAKKAVEAEPWEAITSNAQARKIFEVEKV</sequence>
<dbReference type="EMBL" id="UAUX01000002">
    <property type="protein sequence ID" value="SPZ96667.1"/>
    <property type="molecule type" value="Genomic_DNA"/>
</dbReference>
<name>A0A2X2JQW8_STAAU</name>
<dbReference type="Proteomes" id="UP000249913">
    <property type="component" value="Unassembled WGS sequence"/>
</dbReference>
<dbReference type="AlphaFoldDB" id="A0A2X2JQW8"/>
<reference evidence="1 2" key="1">
    <citation type="submission" date="2018-06" db="EMBL/GenBank/DDBJ databases">
        <authorList>
            <consortium name="Pathogen Informatics"/>
            <person name="Doyle S."/>
        </authorList>
    </citation>
    <scope>NUCLEOTIDE SEQUENCE [LARGE SCALE GENOMIC DNA]</scope>
    <source>
        <strain evidence="1 2">NCTC7878</strain>
    </source>
</reference>
<evidence type="ECO:0000313" key="2">
    <source>
        <dbReference type="Proteomes" id="UP000249913"/>
    </source>
</evidence>